<gene>
    <name evidence="1" type="ORF">KFK09_000265</name>
</gene>
<proteinExistence type="predicted"/>
<keyword evidence="2" id="KW-1185">Reference proteome</keyword>
<comment type="caution">
    <text evidence="1">The sequence shown here is derived from an EMBL/GenBank/DDBJ whole genome shotgun (WGS) entry which is preliminary data.</text>
</comment>
<dbReference type="Proteomes" id="UP000829196">
    <property type="component" value="Unassembled WGS sequence"/>
</dbReference>
<protein>
    <submittedName>
        <fullName evidence="1">Uncharacterized protein</fullName>
    </submittedName>
</protein>
<sequence length="61" mass="6867">MYQAISVVGLSMIFSNNPSSRCLISADLAFRVLISTRCVTQRETSLYIYFKPSSFKPAPFL</sequence>
<accession>A0A8T3CCM7</accession>
<evidence type="ECO:0000313" key="1">
    <source>
        <dbReference type="EMBL" id="KAI0530717.1"/>
    </source>
</evidence>
<dbReference type="AlphaFoldDB" id="A0A8T3CCM7"/>
<reference evidence="1" key="1">
    <citation type="journal article" date="2022" name="Front. Genet.">
        <title>Chromosome-Scale Assembly of the Dendrobium nobile Genome Provides Insights Into the Molecular Mechanism of the Biosynthesis of the Medicinal Active Ingredient of Dendrobium.</title>
        <authorList>
            <person name="Xu Q."/>
            <person name="Niu S.-C."/>
            <person name="Li K.-L."/>
            <person name="Zheng P.-J."/>
            <person name="Zhang X.-J."/>
            <person name="Jia Y."/>
            <person name="Liu Y."/>
            <person name="Niu Y.-X."/>
            <person name="Yu L.-H."/>
            <person name="Chen D.-F."/>
            <person name="Zhang G.-Q."/>
        </authorList>
    </citation>
    <scope>NUCLEOTIDE SEQUENCE</scope>
    <source>
        <tissue evidence="1">Leaf</tissue>
    </source>
</reference>
<organism evidence="1 2">
    <name type="scientific">Dendrobium nobile</name>
    <name type="common">Orchid</name>
    <dbReference type="NCBI Taxonomy" id="94219"/>
    <lineage>
        <taxon>Eukaryota</taxon>
        <taxon>Viridiplantae</taxon>
        <taxon>Streptophyta</taxon>
        <taxon>Embryophyta</taxon>
        <taxon>Tracheophyta</taxon>
        <taxon>Spermatophyta</taxon>
        <taxon>Magnoliopsida</taxon>
        <taxon>Liliopsida</taxon>
        <taxon>Asparagales</taxon>
        <taxon>Orchidaceae</taxon>
        <taxon>Epidendroideae</taxon>
        <taxon>Malaxideae</taxon>
        <taxon>Dendrobiinae</taxon>
        <taxon>Dendrobium</taxon>
    </lineage>
</organism>
<dbReference type="EMBL" id="JAGYWB010000001">
    <property type="protein sequence ID" value="KAI0530717.1"/>
    <property type="molecule type" value="Genomic_DNA"/>
</dbReference>
<evidence type="ECO:0000313" key="2">
    <source>
        <dbReference type="Proteomes" id="UP000829196"/>
    </source>
</evidence>
<name>A0A8T3CCM7_DENNO</name>